<reference evidence="2" key="1">
    <citation type="journal article" date="2022" name="Mol. Ecol. Resour.">
        <title>The genomes of chicory, endive, great burdock and yacon provide insights into Asteraceae palaeo-polyploidization history and plant inulin production.</title>
        <authorList>
            <person name="Fan W."/>
            <person name="Wang S."/>
            <person name="Wang H."/>
            <person name="Wang A."/>
            <person name="Jiang F."/>
            <person name="Liu H."/>
            <person name="Zhao H."/>
            <person name="Xu D."/>
            <person name="Zhang Y."/>
        </authorList>
    </citation>
    <scope>NUCLEOTIDE SEQUENCE [LARGE SCALE GENOMIC DNA]</scope>
    <source>
        <strain evidence="2">cv. Niubang</strain>
    </source>
</reference>
<dbReference type="EMBL" id="CM042047">
    <property type="protein sequence ID" value="KAI3770923.1"/>
    <property type="molecule type" value="Genomic_DNA"/>
</dbReference>
<comment type="caution">
    <text evidence="1">The sequence shown here is derived from an EMBL/GenBank/DDBJ whole genome shotgun (WGS) entry which is preliminary data.</text>
</comment>
<dbReference type="Proteomes" id="UP001055879">
    <property type="component" value="Linkage Group LG01"/>
</dbReference>
<accession>A0ACB9FJ23</accession>
<organism evidence="1 2">
    <name type="scientific">Arctium lappa</name>
    <name type="common">Greater burdock</name>
    <name type="synonym">Lappa major</name>
    <dbReference type="NCBI Taxonomy" id="4217"/>
    <lineage>
        <taxon>Eukaryota</taxon>
        <taxon>Viridiplantae</taxon>
        <taxon>Streptophyta</taxon>
        <taxon>Embryophyta</taxon>
        <taxon>Tracheophyta</taxon>
        <taxon>Spermatophyta</taxon>
        <taxon>Magnoliopsida</taxon>
        <taxon>eudicotyledons</taxon>
        <taxon>Gunneridae</taxon>
        <taxon>Pentapetalae</taxon>
        <taxon>asterids</taxon>
        <taxon>campanulids</taxon>
        <taxon>Asterales</taxon>
        <taxon>Asteraceae</taxon>
        <taxon>Carduoideae</taxon>
        <taxon>Cardueae</taxon>
        <taxon>Arctiinae</taxon>
        <taxon>Arctium</taxon>
    </lineage>
</organism>
<sequence>MTTIGIHKAAFLIPACYGAKNHQNYQRVSTLKMMISMTMDSGSSQGTKKEEISVQLQKDSAYQLQATSQTQLQFDRLQQADQLGCTMCHRVLGRECAQGMSDKVRTWRGQRCDGKFKRYGKLEIVAVVQHRHRFKGRRERSSLLHRRGLRRLIIGVG</sequence>
<evidence type="ECO:0000313" key="1">
    <source>
        <dbReference type="EMBL" id="KAI3770923.1"/>
    </source>
</evidence>
<keyword evidence="2" id="KW-1185">Reference proteome</keyword>
<evidence type="ECO:0000313" key="2">
    <source>
        <dbReference type="Proteomes" id="UP001055879"/>
    </source>
</evidence>
<proteinExistence type="predicted"/>
<protein>
    <submittedName>
        <fullName evidence="1">Uncharacterized protein</fullName>
    </submittedName>
</protein>
<reference evidence="1 2" key="2">
    <citation type="journal article" date="2022" name="Mol. Ecol. Resour.">
        <title>The genomes of chicory, endive, great burdock and yacon provide insights into Asteraceae paleo-polyploidization history and plant inulin production.</title>
        <authorList>
            <person name="Fan W."/>
            <person name="Wang S."/>
            <person name="Wang H."/>
            <person name="Wang A."/>
            <person name="Jiang F."/>
            <person name="Liu H."/>
            <person name="Zhao H."/>
            <person name="Xu D."/>
            <person name="Zhang Y."/>
        </authorList>
    </citation>
    <scope>NUCLEOTIDE SEQUENCE [LARGE SCALE GENOMIC DNA]</scope>
    <source>
        <strain evidence="2">cv. Niubang</strain>
    </source>
</reference>
<gene>
    <name evidence="1" type="ORF">L6452_02071</name>
</gene>
<name>A0ACB9FJ23_ARCLA</name>